<dbReference type="InterPro" id="IPR006091">
    <property type="entry name" value="Acyl-CoA_Oxase/DH_mid-dom"/>
</dbReference>
<keyword evidence="3" id="KW-0274">FAD</keyword>
<evidence type="ECO:0000256" key="2">
    <source>
        <dbReference type="ARBA" id="ARBA00022630"/>
    </source>
</evidence>
<protein>
    <recommendedName>
        <fullName evidence="7">Acyl-CoA dehydrogenase/oxidase C-terminal domain-containing protein</fullName>
    </recommendedName>
</protein>
<evidence type="ECO:0000259" key="5">
    <source>
        <dbReference type="Pfam" id="PF02770"/>
    </source>
</evidence>
<accession>A0A0F9UXZ2</accession>
<keyword evidence="2" id="KW-0285">Flavoprotein</keyword>
<dbReference type="InterPro" id="IPR052904">
    <property type="entry name" value="Acyl-CoA_dehydrogenase-like"/>
</dbReference>
<evidence type="ECO:0000256" key="3">
    <source>
        <dbReference type="ARBA" id="ARBA00022827"/>
    </source>
</evidence>
<organism evidence="6">
    <name type="scientific">marine sediment metagenome</name>
    <dbReference type="NCBI Taxonomy" id="412755"/>
    <lineage>
        <taxon>unclassified sequences</taxon>
        <taxon>metagenomes</taxon>
        <taxon>ecological metagenomes</taxon>
    </lineage>
</organism>
<dbReference type="InterPro" id="IPR009100">
    <property type="entry name" value="AcylCoA_DH/oxidase_NM_dom_sf"/>
</dbReference>
<dbReference type="EMBL" id="LAZR01000760">
    <property type="protein sequence ID" value="KKN58478.1"/>
    <property type="molecule type" value="Genomic_DNA"/>
</dbReference>
<dbReference type="PANTHER" id="PTHR42707:SF2">
    <property type="entry name" value="ACD11 DEHYDROGENASE"/>
    <property type="match status" value="1"/>
</dbReference>
<feature type="domain" description="Acyl-CoA oxidase/dehydrogenase middle" evidence="5">
    <location>
        <begin position="194"/>
        <end position="300"/>
    </location>
</feature>
<comment type="caution">
    <text evidence="6">The sequence shown here is derived from an EMBL/GenBank/DDBJ whole genome shotgun (WGS) entry which is preliminary data.</text>
</comment>
<dbReference type="InterPro" id="IPR036250">
    <property type="entry name" value="AcylCo_DH-like_C"/>
</dbReference>
<name>A0A0F9UXZ2_9ZZZZ</name>
<proteinExistence type="inferred from homology"/>
<sequence>MCAQESQEGNRNNLYSFDDYLFVRNQFNFYRDDEFLQALIKKYVPLEEYEKIHAELCDLSDKVSYDWRDLADEATRLENRMKCTVVQHYDAQNHRIDRIKRAAETEKLEREIFKLGLFDPNRNTAWSRFVKMFLLYQLGEMGVMCPVACTHGMVWLMQKYESNLDSEVREILLSVRNGVGGFKDGEYALGSQFVSEIQGGSDVPSNLVEAVFESETGEDGISNCWRLYGQKFFCSATQADYAVVTAKPKGMPSSTRVAAFVVPAWLPGNKEKEIRNSYTIDRLKQKLGTAELPTAEITYNGAVAYPVGPLEKGLADVVGIILSLSRLHVVFGMAAGGLRVAREATLYAQFRTAFGVPVASFPLMINQINDLNHAVMRTTAGAFKVYSEFINFGEELISGIRDLQEIDDLEERKRRFRLRELIMLHKIVVADETPALIRTAISFFGGHGIMEDFLSLPRFHRDSLIMELWEGPRNVLLTQIHRDLQRVADWYSADEFCRDLLEGADSNLIENLAKEFNRIISHESLLRNDSETLAICRDWQILSNKLIQTYQNQALAELNYKGKPLKFSRILRKKKREKTIIQVEEILIE</sequence>
<evidence type="ECO:0000259" key="4">
    <source>
        <dbReference type="Pfam" id="PF00441"/>
    </source>
</evidence>
<dbReference type="SUPFAM" id="SSF47203">
    <property type="entry name" value="Acyl-CoA dehydrogenase C-terminal domain-like"/>
    <property type="match status" value="1"/>
</dbReference>
<evidence type="ECO:0008006" key="7">
    <source>
        <dbReference type="Google" id="ProtNLM"/>
    </source>
</evidence>
<comment type="similarity">
    <text evidence="1">Belongs to the acyl-CoA dehydrogenase family.</text>
</comment>
<evidence type="ECO:0000256" key="1">
    <source>
        <dbReference type="ARBA" id="ARBA00009347"/>
    </source>
</evidence>
<dbReference type="SUPFAM" id="SSF56645">
    <property type="entry name" value="Acyl-CoA dehydrogenase NM domain-like"/>
    <property type="match status" value="1"/>
</dbReference>
<dbReference type="Gene3D" id="1.20.140.10">
    <property type="entry name" value="Butyryl-CoA Dehydrogenase, subunit A, domain 3"/>
    <property type="match status" value="1"/>
</dbReference>
<dbReference type="PANTHER" id="PTHR42707">
    <property type="entry name" value="ACYL-COA DEHYDROGENASE"/>
    <property type="match status" value="1"/>
</dbReference>
<reference evidence="6" key="1">
    <citation type="journal article" date="2015" name="Nature">
        <title>Complex archaea that bridge the gap between prokaryotes and eukaryotes.</title>
        <authorList>
            <person name="Spang A."/>
            <person name="Saw J.H."/>
            <person name="Jorgensen S.L."/>
            <person name="Zaremba-Niedzwiedzka K."/>
            <person name="Martijn J."/>
            <person name="Lind A.E."/>
            <person name="van Eijk R."/>
            <person name="Schleper C."/>
            <person name="Guy L."/>
            <person name="Ettema T.J."/>
        </authorList>
    </citation>
    <scope>NUCLEOTIDE SEQUENCE</scope>
</reference>
<gene>
    <name evidence="6" type="ORF">LCGC14_0551520</name>
</gene>
<dbReference type="Pfam" id="PF02770">
    <property type="entry name" value="Acyl-CoA_dh_M"/>
    <property type="match status" value="1"/>
</dbReference>
<dbReference type="InterPro" id="IPR009075">
    <property type="entry name" value="AcylCo_DH/oxidase_C"/>
</dbReference>
<feature type="domain" description="Acyl-CoA dehydrogenase/oxidase C-terminal" evidence="4">
    <location>
        <begin position="419"/>
        <end position="484"/>
    </location>
</feature>
<evidence type="ECO:0000313" key="6">
    <source>
        <dbReference type="EMBL" id="KKN58478.1"/>
    </source>
</evidence>
<dbReference type="GO" id="GO:0003995">
    <property type="term" value="F:acyl-CoA dehydrogenase activity"/>
    <property type="evidence" value="ECO:0007669"/>
    <property type="project" value="TreeGrafter"/>
</dbReference>
<dbReference type="Gene3D" id="2.40.110.20">
    <property type="match status" value="1"/>
</dbReference>
<dbReference type="Pfam" id="PF00441">
    <property type="entry name" value="Acyl-CoA_dh_1"/>
    <property type="match status" value="1"/>
</dbReference>
<dbReference type="AlphaFoldDB" id="A0A0F9UXZ2"/>